<accession>A0ABW9B5V8</accession>
<dbReference type="InterPro" id="IPR015797">
    <property type="entry name" value="NUDIX_hydrolase-like_dom_sf"/>
</dbReference>
<gene>
    <name evidence="5" type="ORF">PQR57_46325</name>
</gene>
<evidence type="ECO:0000256" key="3">
    <source>
        <dbReference type="RuleBase" id="RU003476"/>
    </source>
</evidence>
<dbReference type="Gene3D" id="3.90.79.10">
    <property type="entry name" value="Nucleoside Triphosphate Pyrophosphohydrolase"/>
    <property type="match status" value="1"/>
</dbReference>
<comment type="cofactor">
    <cofactor evidence="1">
        <name>Mg(2+)</name>
        <dbReference type="ChEBI" id="CHEBI:18420"/>
    </cofactor>
</comment>
<dbReference type="InterPro" id="IPR020084">
    <property type="entry name" value="NUDIX_hydrolase_CS"/>
</dbReference>
<dbReference type="Pfam" id="PF00293">
    <property type="entry name" value="NUDIX"/>
    <property type="match status" value="1"/>
</dbReference>
<sequence>MVLRLGFPFARAWWYLRRPRHEGARVPIYVGRALLLVKLSYRAEWNFPGGSVRAGETPDAAARREMEEEIGLSSHTLLPAGSACGIWDGRRDRVHFYELHLDCIRSCDLIIVRLSPELHGIALTGALAAYLGVSWPFSFRDISTDSGVGKAAGRSPPSLAELFELEPVATRPVAVNIA</sequence>
<dbReference type="PANTHER" id="PTHR43046:SF14">
    <property type="entry name" value="MUTT_NUDIX FAMILY PROTEIN"/>
    <property type="match status" value="1"/>
</dbReference>
<dbReference type="PRINTS" id="PR00502">
    <property type="entry name" value="NUDIXFAMILY"/>
</dbReference>
<dbReference type="PROSITE" id="PS00893">
    <property type="entry name" value="NUDIX_BOX"/>
    <property type="match status" value="1"/>
</dbReference>
<dbReference type="Proteomes" id="UP001629230">
    <property type="component" value="Unassembled WGS sequence"/>
</dbReference>
<organism evidence="5 6">
    <name type="scientific">Paraburkholderia dipogonis</name>
    <dbReference type="NCBI Taxonomy" id="1211383"/>
    <lineage>
        <taxon>Bacteria</taxon>
        <taxon>Pseudomonadati</taxon>
        <taxon>Pseudomonadota</taxon>
        <taxon>Betaproteobacteria</taxon>
        <taxon>Burkholderiales</taxon>
        <taxon>Burkholderiaceae</taxon>
        <taxon>Paraburkholderia</taxon>
    </lineage>
</organism>
<keyword evidence="2 3" id="KW-0378">Hydrolase</keyword>
<feature type="domain" description="Nudix hydrolase" evidence="4">
    <location>
        <begin position="19"/>
        <end position="178"/>
    </location>
</feature>
<evidence type="ECO:0000259" key="4">
    <source>
        <dbReference type="PROSITE" id="PS51462"/>
    </source>
</evidence>
<proteinExistence type="inferred from homology"/>
<evidence type="ECO:0000313" key="5">
    <source>
        <dbReference type="EMBL" id="MFM0008305.1"/>
    </source>
</evidence>
<dbReference type="InterPro" id="IPR000086">
    <property type="entry name" value="NUDIX_hydrolase_dom"/>
</dbReference>
<keyword evidence="6" id="KW-1185">Reference proteome</keyword>
<dbReference type="SUPFAM" id="SSF55811">
    <property type="entry name" value="Nudix"/>
    <property type="match status" value="1"/>
</dbReference>
<dbReference type="EMBL" id="JAQQEZ010000093">
    <property type="protein sequence ID" value="MFM0008305.1"/>
    <property type="molecule type" value="Genomic_DNA"/>
</dbReference>
<dbReference type="PANTHER" id="PTHR43046">
    <property type="entry name" value="GDP-MANNOSE MANNOSYL HYDROLASE"/>
    <property type="match status" value="1"/>
</dbReference>
<reference evidence="5 6" key="1">
    <citation type="journal article" date="2024" name="Chem. Sci.">
        <title>Discovery of megapolipeptins by genome mining of a Burkholderiales bacteria collection.</title>
        <authorList>
            <person name="Paulo B.S."/>
            <person name="Recchia M.J.J."/>
            <person name="Lee S."/>
            <person name="Fergusson C.H."/>
            <person name="Romanowski S.B."/>
            <person name="Hernandez A."/>
            <person name="Krull N."/>
            <person name="Liu D.Y."/>
            <person name="Cavanagh H."/>
            <person name="Bos A."/>
            <person name="Gray C.A."/>
            <person name="Murphy B.T."/>
            <person name="Linington R.G."/>
            <person name="Eustaquio A.S."/>
        </authorList>
    </citation>
    <scope>NUCLEOTIDE SEQUENCE [LARGE SCALE GENOMIC DNA]</scope>
    <source>
        <strain evidence="5 6">RL17-350-BIC-A</strain>
    </source>
</reference>
<dbReference type="InterPro" id="IPR020476">
    <property type="entry name" value="Nudix_hydrolase"/>
</dbReference>
<comment type="caution">
    <text evidence="5">The sequence shown here is derived from an EMBL/GenBank/DDBJ whole genome shotgun (WGS) entry which is preliminary data.</text>
</comment>
<evidence type="ECO:0000256" key="2">
    <source>
        <dbReference type="ARBA" id="ARBA00022801"/>
    </source>
</evidence>
<dbReference type="PROSITE" id="PS51462">
    <property type="entry name" value="NUDIX"/>
    <property type="match status" value="1"/>
</dbReference>
<dbReference type="GO" id="GO:0016787">
    <property type="term" value="F:hydrolase activity"/>
    <property type="evidence" value="ECO:0007669"/>
    <property type="project" value="UniProtKB-KW"/>
</dbReference>
<comment type="similarity">
    <text evidence="3">Belongs to the Nudix hydrolase family.</text>
</comment>
<name>A0ABW9B5V8_9BURK</name>
<evidence type="ECO:0000256" key="1">
    <source>
        <dbReference type="ARBA" id="ARBA00001946"/>
    </source>
</evidence>
<evidence type="ECO:0000313" key="6">
    <source>
        <dbReference type="Proteomes" id="UP001629230"/>
    </source>
</evidence>
<protein>
    <submittedName>
        <fullName evidence="5">NUDIX hydrolase</fullName>
    </submittedName>
</protein>